<reference evidence="5 6" key="1">
    <citation type="submission" date="2018-10" db="EMBL/GenBank/DDBJ databases">
        <authorList>
            <person name="Li J."/>
        </authorList>
    </citation>
    <scope>NUCLEOTIDE SEQUENCE [LARGE SCALE GENOMIC DNA]</scope>
    <source>
        <strain evidence="5 6">JCM 11654</strain>
    </source>
</reference>
<protein>
    <submittedName>
        <fullName evidence="5">LacI family transcriptional regulator</fullName>
    </submittedName>
</protein>
<dbReference type="OrthoDB" id="37081at2"/>
<dbReference type="GO" id="GO:0000976">
    <property type="term" value="F:transcription cis-regulatory region binding"/>
    <property type="evidence" value="ECO:0007669"/>
    <property type="project" value="TreeGrafter"/>
</dbReference>
<name>A0A3L7ALD7_9MICO</name>
<evidence type="ECO:0000256" key="3">
    <source>
        <dbReference type="ARBA" id="ARBA00023163"/>
    </source>
</evidence>
<dbReference type="Pfam" id="PF13377">
    <property type="entry name" value="Peripla_BP_3"/>
    <property type="match status" value="1"/>
</dbReference>
<organism evidence="5 6">
    <name type="scientific">Mycetocola lacteus</name>
    <dbReference type="NCBI Taxonomy" id="76637"/>
    <lineage>
        <taxon>Bacteria</taxon>
        <taxon>Bacillati</taxon>
        <taxon>Actinomycetota</taxon>
        <taxon>Actinomycetes</taxon>
        <taxon>Micrococcales</taxon>
        <taxon>Microbacteriaceae</taxon>
        <taxon>Mycetocola</taxon>
    </lineage>
</organism>
<dbReference type="Proteomes" id="UP000269438">
    <property type="component" value="Unassembled WGS sequence"/>
</dbReference>
<feature type="domain" description="HTH lacI-type" evidence="4">
    <location>
        <begin position="2"/>
        <end position="57"/>
    </location>
</feature>
<dbReference type="InterPro" id="IPR028082">
    <property type="entry name" value="Peripla_BP_I"/>
</dbReference>
<evidence type="ECO:0000256" key="1">
    <source>
        <dbReference type="ARBA" id="ARBA00023015"/>
    </source>
</evidence>
<dbReference type="PANTHER" id="PTHR30146">
    <property type="entry name" value="LACI-RELATED TRANSCRIPTIONAL REPRESSOR"/>
    <property type="match status" value="1"/>
</dbReference>
<keyword evidence="6" id="KW-1185">Reference proteome</keyword>
<dbReference type="Gene3D" id="3.40.50.2300">
    <property type="match status" value="2"/>
</dbReference>
<evidence type="ECO:0000256" key="2">
    <source>
        <dbReference type="ARBA" id="ARBA00023125"/>
    </source>
</evidence>
<keyword evidence="2" id="KW-0238">DNA-binding</keyword>
<dbReference type="SUPFAM" id="SSF53822">
    <property type="entry name" value="Periplasmic binding protein-like I"/>
    <property type="match status" value="1"/>
</dbReference>
<dbReference type="CDD" id="cd06267">
    <property type="entry name" value="PBP1_LacI_sugar_binding-like"/>
    <property type="match status" value="1"/>
</dbReference>
<evidence type="ECO:0000313" key="5">
    <source>
        <dbReference type="EMBL" id="RLP80212.1"/>
    </source>
</evidence>
<dbReference type="InterPro" id="IPR046335">
    <property type="entry name" value="LacI/GalR-like_sensor"/>
</dbReference>
<dbReference type="InterPro" id="IPR010982">
    <property type="entry name" value="Lambda_DNA-bd_dom_sf"/>
</dbReference>
<gene>
    <name evidence="5" type="ORF">D9V34_14195</name>
</gene>
<keyword evidence="3" id="KW-0804">Transcription</keyword>
<dbReference type="RefSeq" id="WP_121689151.1">
    <property type="nucleotide sequence ID" value="NZ_RCUY01000013.1"/>
</dbReference>
<dbReference type="AlphaFoldDB" id="A0A3L7ALD7"/>
<dbReference type="SMART" id="SM00354">
    <property type="entry name" value="HTH_LACI"/>
    <property type="match status" value="1"/>
</dbReference>
<dbReference type="PROSITE" id="PS50932">
    <property type="entry name" value="HTH_LACI_2"/>
    <property type="match status" value="1"/>
</dbReference>
<evidence type="ECO:0000259" key="4">
    <source>
        <dbReference type="PROSITE" id="PS50932"/>
    </source>
</evidence>
<sequence length="335" mass="35934">MATGRDVAQLAGTSTAVVSYVFNNGPRNVSPETRERVLAAAAELNYQPNALARALSAGKTSSIGLIVPNIANPYFGELARALEDAALAHNHLLIIADSAGNPEQETRHCASFLGRRVDGVILVSLFDNPDLSAFRRENVPVLVLHPIDHAHGVSSLTIDYEAAARDATAHLLDHGYDSIGMLNGLGETAGAQQHRAGFEAALARHAERNPGVTVRAEERPAEISRAAAARIATAWLAEPDRPRAIYSTTDEQAFGVLYAAHVNGLRVPEDLAIVGFDGTEQTEFAVPPLTTIAQPIRQISNRAIELLVRYVPDSPVHELFAYTLTRRSSCGCEPS</sequence>
<keyword evidence="1" id="KW-0805">Transcription regulation</keyword>
<dbReference type="EMBL" id="RCUY01000013">
    <property type="protein sequence ID" value="RLP80212.1"/>
    <property type="molecule type" value="Genomic_DNA"/>
</dbReference>
<dbReference type="Pfam" id="PF00356">
    <property type="entry name" value="LacI"/>
    <property type="match status" value="1"/>
</dbReference>
<dbReference type="GO" id="GO:0003700">
    <property type="term" value="F:DNA-binding transcription factor activity"/>
    <property type="evidence" value="ECO:0007669"/>
    <property type="project" value="TreeGrafter"/>
</dbReference>
<accession>A0A3L7ALD7</accession>
<proteinExistence type="predicted"/>
<dbReference type="SUPFAM" id="SSF47413">
    <property type="entry name" value="lambda repressor-like DNA-binding domains"/>
    <property type="match status" value="1"/>
</dbReference>
<dbReference type="Gene3D" id="1.10.260.40">
    <property type="entry name" value="lambda repressor-like DNA-binding domains"/>
    <property type="match status" value="1"/>
</dbReference>
<dbReference type="InterPro" id="IPR000843">
    <property type="entry name" value="HTH_LacI"/>
</dbReference>
<dbReference type="PANTHER" id="PTHR30146:SF109">
    <property type="entry name" value="HTH-TYPE TRANSCRIPTIONAL REGULATOR GALS"/>
    <property type="match status" value="1"/>
</dbReference>
<comment type="caution">
    <text evidence="5">The sequence shown here is derived from an EMBL/GenBank/DDBJ whole genome shotgun (WGS) entry which is preliminary data.</text>
</comment>
<evidence type="ECO:0000313" key="6">
    <source>
        <dbReference type="Proteomes" id="UP000269438"/>
    </source>
</evidence>
<dbReference type="CDD" id="cd01392">
    <property type="entry name" value="HTH_LacI"/>
    <property type="match status" value="1"/>
</dbReference>